<proteinExistence type="predicted"/>
<dbReference type="AlphaFoldDB" id="A0A5Y3WA42"/>
<gene>
    <name evidence="1" type="ORF">DLB95_27645</name>
</gene>
<sequence length="357" mass="41396">MLSTGFDKKNQHTGEKKMENRLRFEVQDDFGCFVYPDERFAPLLDEFDDLLDAHQSGEMNDKRYIAELNRLIGLEPDFIDLHSHLSFTFLEQDKPKKALDAALRGLAAGNRLIPESFSGAIEWGYVENRPYLRALQGAMLAYVRLRRHKDAVTLIDKMLAHNPNDNQGSRYLLGSEVLRAGDKERAVNIFDEYADDYPPYCYELALLHILNQDWVKAATALRHGFSANSYIAEMLCGNFNPIPLAIWHGTNFAEPETATDYIEMYGELWFRYPEALVFVRWLFNHSSIMNERASLMKCSEDLFSERDFDARGKIIDRQRQLLNGIDHRLSTEIVKKVKNRQGQEIWPWMHSFGWSSV</sequence>
<organism evidence="1">
    <name type="scientific">Salmonella diarizonae</name>
    <dbReference type="NCBI Taxonomy" id="59204"/>
    <lineage>
        <taxon>Bacteria</taxon>
        <taxon>Pseudomonadati</taxon>
        <taxon>Pseudomonadota</taxon>
        <taxon>Gammaproteobacteria</taxon>
        <taxon>Enterobacterales</taxon>
        <taxon>Enterobacteriaceae</taxon>
        <taxon>Salmonella</taxon>
    </lineage>
</organism>
<dbReference type="Proteomes" id="UP000839781">
    <property type="component" value="Unassembled WGS sequence"/>
</dbReference>
<comment type="caution">
    <text evidence="1">The sequence shown here is derived from an EMBL/GenBank/DDBJ whole genome shotgun (WGS) entry which is preliminary data.</text>
</comment>
<dbReference type="EMBL" id="AAIYJF010000047">
    <property type="protein sequence ID" value="ECJ4380878.1"/>
    <property type="molecule type" value="Genomic_DNA"/>
</dbReference>
<reference evidence="1" key="1">
    <citation type="submission" date="2018-05" db="EMBL/GenBank/DDBJ databases">
        <authorList>
            <person name="Ashton P.M."/>
            <person name="Dallman T."/>
            <person name="Nair S."/>
            <person name="De Pinna E."/>
            <person name="Peters T."/>
            <person name="Grant K."/>
        </authorList>
    </citation>
    <scope>NUCLEOTIDE SEQUENCE [LARGE SCALE GENOMIC DNA]</scope>
    <source>
        <strain evidence="1">474878</strain>
    </source>
</reference>
<accession>A0A5Y3WA42</accession>
<protein>
    <recommendedName>
        <fullName evidence="2">Tetratricopeptide repeat protein</fullName>
    </recommendedName>
</protein>
<evidence type="ECO:0008006" key="2">
    <source>
        <dbReference type="Google" id="ProtNLM"/>
    </source>
</evidence>
<dbReference type="SUPFAM" id="SSF48452">
    <property type="entry name" value="TPR-like"/>
    <property type="match status" value="1"/>
</dbReference>
<dbReference type="Gene3D" id="1.25.40.10">
    <property type="entry name" value="Tetratricopeptide repeat domain"/>
    <property type="match status" value="1"/>
</dbReference>
<dbReference type="InterPro" id="IPR011990">
    <property type="entry name" value="TPR-like_helical_dom_sf"/>
</dbReference>
<name>A0A5Y3WA42_SALDZ</name>
<evidence type="ECO:0000313" key="1">
    <source>
        <dbReference type="EMBL" id="ECJ4380878.1"/>
    </source>
</evidence>